<keyword evidence="5" id="KW-1185">Reference proteome</keyword>
<dbReference type="SUPFAM" id="SSF55781">
    <property type="entry name" value="GAF domain-like"/>
    <property type="match status" value="1"/>
</dbReference>
<evidence type="ECO:0000313" key="5">
    <source>
        <dbReference type="Proteomes" id="UP000664167"/>
    </source>
</evidence>
<evidence type="ECO:0000259" key="3">
    <source>
        <dbReference type="PROSITE" id="PS50921"/>
    </source>
</evidence>
<evidence type="ECO:0000313" key="4">
    <source>
        <dbReference type="EMBL" id="MBO0510436.1"/>
    </source>
</evidence>
<reference evidence="4" key="1">
    <citation type="submission" date="2021-03" db="EMBL/GenBank/DDBJ databases">
        <title>Streptomyces poriferae sp. nov., a novel marine sponge-derived Actinobacteria species with anti-MRSA activity.</title>
        <authorList>
            <person name="Sandoval-Powers M."/>
            <person name="Kralova S."/>
            <person name="Nguyen G.-S."/>
            <person name="Fawwal D."/>
            <person name="Degnes K."/>
            <person name="Klinkenberg G."/>
            <person name="Sletta H."/>
            <person name="Wentzel A."/>
            <person name="Liles M.R."/>
        </authorList>
    </citation>
    <scope>NUCLEOTIDE SEQUENCE</scope>
    <source>
        <strain evidence="4">DSM 41794</strain>
    </source>
</reference>
<organism evidence="4 5">
    <name type="scientific">Streptomyces beijiangensis</name>
    <dbReference type="NCBI Taxonomy" id="163361"/>
    <lineage>
        <taxon>Bacteria</taxon>
        <taxon>Bacillati</taxon>
        <taxon>Actinomycetota</taxon>
        <taxon>Actinomycetes</taxon>
        <taxon>Kitasatosporales</taxon>
        <taxon>Streptomycetaceae</taxon>
        <taxon>Streptomyces</taxon>
    </lineage>
</organism>
<name>A0A939JBY3_9ACTN</name>
<proteinExistence type="predicted"/>
<dbReference type="GO" id="GO:0003723">
    <property type="term" value="F:RNA binding"/>
    <property type="evidence" value="ECO:0007669"/>
    <property type="project" value="InterPro"/>
</dbReference>
<dbReference type="InterPro" id="IPR005561">
    <property type="entry name" value="ANTAR"/>
</dbReference>
<dbReference type="PIRSF" id="PIRSF036625">
    <property type="entry name" value="GAF_ANTAR"/>
    <property type="match status" value="1"/>
</dbReference>
<protein>
    <submittedName>
        <fullName evidence="4">GAF and ANTAR domain-containing protein</fullName>
    </submittedName>
</protein>
<dbReference type="Pfam" id="PF03861">
    <property type="entry name" value="ANTAR"/>
    <property type="match status" value="1"/>
</dbReference>
<dbReference type="SMART" id="SM01012">
    <property type="entry name" value="ANTAR"/>
    <property type="match status" value="1"/>
</dbReference>
<dbReference type="InterPro" id="IPR036388">
    <property type="entry name" value="WH-like_DNA-bd_sf"/>
</dbReference>
<keyword evidence="1" id="KW-0805">Transcription regulation</keyword>
<dbReference type="InterPro" id="IPR012074">
    <property type="entry name" value="GAF_ANTAR"/>
</dbReference>
<dbReference type="EMBL" id="JAFLRJ010000007">
    <property type="protein sequence ID" value="MBO0510436.1"/>
    <property type="molecule type" value="Genomic_DNA"/>
</dbReference>
<keyword evidence="2" id="KW-0804">Transcription</keyword>
<gene>
    <name evidence="4" type="ORF">J0695_01210</name>
</gene>
<dbReference type="AlphaFoldDB" id="A0A939JBY3"/>
<evidence type="ECO:0000256" key="2">
    <source>
        <dbReference type="ARBA" id="ARBA00023163"/>
    </source>
</evidence>
<accession>A0A939JBY3</accession>
<dbReference type="Proteomes" id="UP000664167">
    <property type="component" value="Unassembled WGS sequence"/>
</dbReference>
<sequence>MRPVTAGSRSARIQGLVAEEAAGRGARVSVLDVCAAAVAALPIGGAGVSAMSRSSASHPLCSTDTVSERLEELQLTLGEGPCVDAFTRGSAVLTPDLRADDVHVRWPAFAPAAELAGAGAVFAFPLQIGAISPGVLDMYAIAPGGLDTEDLADAMAFADTATLILLGTGTGGPDHGGLADLGGNRAEIDQATGMLTEQLGVGLEEAFIRLRAHAYAQGRRLADVAADVVARRLRFPPDPDQTDNDT</sequence>
<evidence type="ECO:0000256" key="1">
    <source>
        <dbReference type="ARBA" id="ARBA00023015"/>
    </source>
</evidence>
<dbReference type="Gene3D" id="3.30.450.40">
    <property type="match status" value="1"/>
</dbReference>
<feature type="domain" description="ANTAR" evidence="3">
    <location>
        <begin position="168"/>
        <end position="229"/>
    </location>
</feature>
<dbReference type="Gene3D" id="1.10.10.10">
    <property type="entry name" value="Winged helix-like DNA-binding domain superfamily/Winged helix DNA-binding domain"/>
    <property type="match status" value="1"/>
</dbReference>
<dbReference type="InterPro" id="IPR029016">
    <property type="entry name" value="GAF-like_dom_sf"/>
</dbReference>
<dbReference type="PROSITE" id="PS50921">
    <property type="entry name" value="ANTAR"/>
    <property type="match status" value="1"/>
</dbReference>
<comment type="caution">
    <text evidence="4">The sequence shown here is derived from an EMBL/GenBank/DDBJ whole genome shotgun (WGS) entry which is preliminary data.</text>
</comment>